<accession>A0A077UNS4</accession>
<evidence type="ECO:0000256" key="5">
    <source>
        <dbReference type="PROSITE-ProRule" id="PRU00520"/>
    </source>
</evidence>
<proteinExistence type="inferred from homology"/>
<dbReference type="NCBIfam" id="NF011005">
    <property type="entry name" value="PRK14431.1"/>
    <property type="match status" value="1"/>
</dbReference>
<dbReference type="InterPro" id="IPR051060">
    <property type="entry name" value="Carbamoyltrans_HypF-like"/>
</dbReference>
<dbReference type="SUPFAM" id="SSF54975">
    <property type="entry name" value="Acylphosphatase/BLUF domain-like"/>
    <property type="match status" value="1"/>
</dbReference>
<evidence type="ECO:0000259" key="7">
    <source>
        <dbReference type="PROSITE" id="PS51160"/>
    </source>
</evidence>
<dbReference type="PANTHER" id="PTHR42959">
    <property type="entry name" value="CARBAMOYLTRANSFERASE"/>
    <property type="match status" value="1"/>
</dbReference>
<feature type="domain" description="Acylphosphatase-like" evidence="7">
    <location>
        <begin position="3"/>
        <end position="89"/>
    </location>
</feature>
<dbReference type="AlphaFoldDB" id="A0A077UNS4"/>
<dbReference type="PROSITE" id="PS51160">
    <property type="entry name" value="ACYLPHOSPHATASE_3"/>
    <property type="match status" value="1"/>
</dbReference>
<feature type="active site" evidence="5">
    <location>
        <position position="18"/>
    </location>
</feature>
<dbReference type="GO" id="GO:0003998">
    <property type="term" value="F:acylphosphatase activity"/>
    <property type="evidence" value="ECO:0007669"/>
    <property type="project" value="UniProtKB-EC"/>
</dbReference>
<evidence type="ECO:0000256" key="3">
    <source>
        <dbReference type="ARBA" id="ARBA00015991"/>
    </source>
</evidence>
<evidence type="ECO:0000256" key="1">
    <source>
        <dbReference type="ARBA" id="ARBA00005614"/>
    </source>
</evidence>
<dbReference type="GO" id="GO:0016743">
    <property type="term" value="F:carboxyl- or carbamoyltransferase activity"/>
    <property type="evidence" value="ECO:0007669"/>
    <property type="project" value="TreeGrafter"/>
</dbReference>
<name>A0A077UNS4_9STAP</name>
<comment type="similarity">
    <text evidence="1 6">Belongs to the acylphosphatase family.</text>
</comment>
<keyword evidence="5 8" id="KW-0378">Hydrolase</keyword>
<gene>
    <name evidence="8" type="primary">yccX</name>
    <name evidence="8" type="ORF">ERS140147_00559</name>
</gene>
<dbReference type="PROSITE" id="PS00150">
    <property type="entry name" value="ACYLPHOSPHATASE_1"/>
    <property type="match status" value="1"/>
</dbReference>
<protein>
    <recommendedName>
        <fullName evidence="3 5">acylphosphatase</fullName>
        <ecNumber evidence="2 5">3.6.1.7</ecNumber>
    </recommendedName>
</protein>
<evidence type="ECO:0000313" key="8">
    <source>
        <dbReference type="EMBL" id="CDR27456.1"/>
    </source>
</evidence>
<evidence type="ECO:0000256" key="2">
    <source>
        <dbReference type="ARBA" id="ARBA00012150"/>
    </source>
</evidence>
<dbReference type="InterPro" id="IPR036046">
    <property type="entry name" value="Acylphosphatase-like_dom_sf"/>
</dbReference>
<evidence type="ECO:0000256" key="4">
    <source>
        <dbReference type="ARBA" id="ARBA00047645"/>
    </source>
</evidence>
<reference evidence="8 9" key="1">
    <citation type="submission" date="2014-05" db="EMBL/GenBank/DDBJ databases">
        <authorList>
            <person name="Aslett A.Martin."/>
            <person name="De Silva Nishadi"/>
        </authorList>
    </citation>
    <scope>NUCLEOTIDE SEQUENCE [LARGE SCALE GENOMIC DNA]</scope>
</reference>
<dbReference type="Proteomes" id="UP000044616">
    <property type="component" value="Unassembled WGS sequence"/>
</dbReference>
<organism evidence="8 9">
    <name type="scientific">Staphylococcus schweitzeri</name>
    <dbReference type="NCBI Taxonomy" id="1654388"/>
    <lineage>
        <taxon>Bacteria</taxon>
        <taxon>Bacillati</taxon>
        <taxon>Bacillota</taxon>
        <taxon>Bacilli</taxon>
        <taxon>Bacillales</taxon>
        <taxon>Staphylococcaceae</taxon>
        <taxon>Staphylococcus</taxon>
    </lineage>
</organism>
<dbReference type="EC" id="3.6.1.7" evidence="2 5"/>
<dbReference type="EMBL" id="CCEH01000003">
    <property type="protein sequence ID" value="CDR27456.1"/>
    <property type="molecule type" value="Genomic_DNA"/>
</dbReference>
<dbReference type="PANTHER" id="PTHR42959:SF1">
    <property type="entry name" value="CARBAMOYLTRANSFERASE HYPF"/>
    <property type="match status" value="1"/>
</dbReference>
<feature type="active site" evidence="5">
    <location>
        <position position="36"/>
    </location>
</feature>
<evidence type="ECO:0000256" key="6">
    <source>
        <dbReference type="RuleBase" id="RU004168"/>
    </source>
</evidence>
<evidence type="ECO:0000313" key="9">
    <source>
        <dbReference type="Proteomes" id="UP000044616"/>
    </source>
</evidence>
<comment type="catalytic activity">
    <reaction evidence="4 5">
        <text>an acyl phosphate + H2O = a carboxylate + phosphate + H(+)</text>
        <dbReference type="Rhea" id="RHEA:14965"/>
        <dbReference type="ChEBI" id="CHEBI:15377"/>
        <dbReference type="ChEBI" id="CHEBI:15378"/>
        <dbReference type="ChEBI" id="CHEBI:29067"/>
        <dbReference type="ChEBI" id="CHEBI:43474"/>
        <dbReference type="ChEBI" id="CHEBI:59918"/>
        <dbReference type="EC" id="3.6.1.7"/>
    </reaction>
</comment>
<dbReference type="GO" id="GO:0008270">
    <property type="term" value="F:zinc ion binding"/>
    <property type="evidence" value="ECO:0007669"/>
    <property type="project" value="TreeGrafter"/>
</dbReference>
<dbReference type="InterPro" id="IPR001792">
    <property type="entry name" value="Acylphosphatase-like_dom"/>
</dbReference>
<sequence>MRHILLQVFGRVQGVGFRYFTQRIAMKYNIVGTVQNVNDYVEIYAQGDEKDIEKFIQSVIDGASPASDVTNHHLEELEPNQTLSDFRSI</sequence>
<dbReference type="InterPro" id="IPR017968">
    <property type="entry name" value="Acylphosphatase_CS"/>
</dbReference>
<dbReference type="Gene3D" id="3.30.70.100">
    <property type="match status" value="1"/>
</dbReference>
<dbReference type="GO" id="GO:0051604">
    <property type="term" value="P:protein maturation"/>
    <property type="evidence" value="ECO:0007669"/>
    <property type="project" value="TreeGrafter"/>
</dbReference>
<dbReference type="RefSeq" id="WP_047529519.1">
    <property type="nucleotide sequence ID" value="NZ_CCEH01000003.1"/>
</dbReference>
<dbReference type="Pfam" id="PF00708">
    <property type="entry name" value="Acylphosphatase"/>
    <property type="match status" value="1"/>
</dbReference>